<feature type="transmembrane region" description="Helical" evidence="6">
    <location>
        <begin position="229"/>
        <end position="250"/>
    </location>
</feature>
<dbReference type="SUPFAM" id="SSF103473">
    <property type="entry name" value="MFS general substrate transporter"/>
    <property type="match status" value="1"/>
</dbReference>
<accession>A0ABM4AVD9</accession>
<name>A0ABM4AVD9_VANTA</name>
<feature type="transmembrane region" description="Helical" evidence="6">
    <location>
        <begin position="159"/>
        <end position="176"/>
    </location>
</feature>
<dbReference type="InterPro" id="IPR036259">
    <property type="entry name" value="MFS_trans_sf"/>
</dbReference>
<feature type="transmembrane region" description="Helical" evidence="6">
    <location>
        <begin position="275"/>
        <end position="296"/>
    </location>
</feature>
<evidence type="ECO:0000313" key="9">
    <source>
        <dbReference type="RefSeq" id="XP_064075259.1"/>
    </source>
</evidence>
<dbReference type="Gene3D" id="1.20.1250.20">
    <property type="entry name" value="MFS general substrate transporter like domains"/>
    <property type="match status" value="1"/>
</dbReference>
<dbReference type="Pfam" id="PF00083">
    <property type="entry name" value="Sugar_tr"/>
    <property type="match status" value="1"/>
</dbReference>
<dbReference type="InterPro" id="IPR005829">
    <property type="entry name" value="Sugar_transporter_CS"/>
</dbReference>
<dbReference type="PROSITE" id="PS50850">
    <property type="entry name" value="MFS"/>
    <property type="match status" value="1"/>
</dbReference>
<organism evidence="8 9">
    <name type="scientific">Vanessa tameamea</name>
    <name type="common">Kamehameha butterfly</name>
    <dbReference type="NCBI Taxonomy" id="334116"/>
    <lineage>
        <taxon>Eukaryota</taxon>
        <taxon>Metazoa</taxon>
        <taxon>Ecdysozoa</taxon>
        <taxon>Arthropoda</taxon>
        <taxon>Hexapoda</taxon>
        <taxon>Insecta</taxon>
        <taxon>Pterygota</taxon>
        <taxon>Neoptera</taxon>
        <taxon>Endopterygota</taxon>
        <taxon>Lepidoptera</taxon>
        <taxon>Glossata</taxon>
        <taxon>Ditrysia</taxon>
        <taxon>Papilionoidea</taxon>
        <taxon>Nymphalidae</taxon>
        <taxon>Nymphalinae</taxon>
        <taxon>Vanessa</taxon>
    </lineage>
</organism>
<keyword evidence="8" id="KW-1185">Reference proteome</keyword>
<feature type="transmembrane region" description="Helical" evidence="6">
    <location>
        <begin position="398"/>
        <end position="419"/>
    </location>
</feature>
<evidence type="ECO:0000256" key="6">
    <source>
        <dbReference type="SAM" id="Phobius"/>
    </source>
</evidence>
<keyword evidence="3 6" id="KW-1133">Transmembrane helix</keyword>
<feature type="transmembrane region" description="Helical" evidence="6">
    <location>
        <begin position="43"/>
        <end position="65"/>
    </location>
</feature>
<dbReference type="PANTHER" id="PTHR48021:SF68">
    <property type="entry name" value="MAJOR FACILITATOR SUPERFAMILY (MFS) PROFILE DOMAIN-CONTAINING PROTEIN"/>
    <property type="match status" value="1"/>
</dbReference>
<evidence type="ECO:0000256" key="3">
    <source>
        <dbReference type="ARBA" id="ARBA00022989"/>
    </source>
</evidence>
<dbReference type="InterPro" id="IPR005828">
    <property type="entry name" value="MFS_sugar_transport-like"/>
</dbReference>
<feature type="transmembrane region" description="Helical" evidence="6">
    <location>
        <begin position="331"/>
        <end position="357"/>
    </location>
</feature>
<evidence type="ECO:0000256" key="4">
    <source>
        <dbReference type="ARBA" id="ARBA00023136"/>
    </source>
</evidence>
<protein>
    <submittedName>
        <fullName evidence="9">Facilitated trehalose transporter Tret1-like</fullName>
    </submittedName>
</protein>
<sequence length="441" mass="48952">MLLTAITASGWLSLTAGFAVGYSAVLLPDLEKDENFPYDDNLASWIASIIPLSMIISCVCAGSFIDRFGRKAGHIILGVLSILSWLVIAFSTNITLLLIGRFVSGFAVGSNRPVTLVYLGENTSPKYRCFSLLCPSLSLSTGILLSHIIGGYISWRISSYIYIAVNILCLISLFFLKETPLWLISKGKIDEGIKSFLWFRGKGSEAETELKLVLQRQNEKTDKYLYKDVFNIAFIKPFCTAILLAIVTQFNGVNSITFYAKEILGNTVNGEIDPFILMVMFDIIRLLTFILIFCCNKYIPRKILFLGVNFCCCFSLFGLVAFLSLMNVSEYIWLAVTLIILYTVFGSSIVVLAWTFIPELFSNNLRGLGSGLSASMSFLLLFVCVKISPGFIANYGEIYMYACFGGITVATTIILCFILPKTNGRTLQDIEDTYKNNNTAV</sequence>
<dbReference type="PANTHER" id="PTHR48021">
    <property type="match status" value="1"/>
</dbReference>
<gene>
    <name evidence="9" type="primary">LOC113393753</name>
</gene>
<dbReference type="Proteomes" id="UP001652626">
    <property type="component" value="Chromosome 26"/>
</dbReference>
<dbReference type="GeneID" id="113393753"/>
<evidence type="ECO:0000313" key="8">
    <source>
        <dbReference type="Proteomes" id="UP001652626"/>
    </source>
</evidence>
<dbReference type="InterPro" id="IPR020846">
    <property type="entry name" value="MFS_dom"/>
</dbReference>
<evidence type="ECO:0000256" key="2">
    <source>
        <dbReference type="ARBA" id="ARBA00022692"/>
    </source>
</evidence>
<comment type="subcellular location">
    <subcellularLocation>
        <location evidence="1">Membrane</location>
        <topology evidence="1">Multi-pass membrane protein</topology>
    </subcellularLocation>
</comment>
<dbReference type="RefSeq" id="XP_064075259.1">
    <property type="nucleotide sequence ID" value="XM_064219189.1"/>
</dbReference>
<keyword evidence="4 6" id="KW-0472">Membrane</keyword>
<feature type="domain" description="Major facilitator superfamily (MFS) profile" evidence="7">
    <location>
        <begin position="2"/>
        <end position="423"/>
    </location>
</feature>
<keyword evidence="2 6" id="KW-0812">Transmembrane</keyword>
<proteinExistence type="predicted"/>
<reference evidence="9" key="1">
    <citation type="submission" date="2025-08" db="UniProtKB">
        <authorList>
            <consortium name="RefSeq"/>
        </authorList>
    </citation>
    <scope>IDENTIFICATION</scope>
    <source>
        <tissue evidence="9">Whole body</tissue>
    </source>
</reference>
<dbReference type="PRINTS" id="PR00171">
    <property type="entry name" value="SUGRTRNSPORT"/>
</dbReference>
<evidence type="ECO:0000256" key="1">
    <source>
        <dbReference type="ARBA" id="ARBA00004141"/>
    </source>
</evidence>
<evidence type="ECO:0000256" key="5">
    <source>
        <dbReference type="ARBA" id="ARBA00023180"/>
    </source>
</evidence>
<feature type="transmembrane region" description="Helical" evidence="6">
    <location>
        <begin position="369"/>
        <end position="392"/>
    </location>
</feature>
<dbReference type="PROSITE" id="PS00217">
    <property type="entry name" value="SUGAR_TRANSPORT_2"/>
    <property type="match status" value="1"/>
</dbReference>
<feature type="transmembrane region" description="Helical" evidence="6">
    <location>
        <begin position="303"/>
        <end position="325"/>
    </location>
</feature>
<dbReference type="InterPro" id="IPR050549">
    <property type="entry name" value="MFS_Trehalose_Transporter"/>
</dbReference>
<feature type="transmembrane region" description="Helical" evidence="6">
    <location>
        <begin position="72"/>
        <end position="92"/>
    </location>
</feature>
<dbReference type="InterPro" id="IPR003663">
    <property type="entry name" value="Sugar/inositol_transpt"/>
</dbReference>
<keyword evidence="5" id="KW-0325">Glycoprotein</keyword>
<evidence type="ECO:0000259" key="7">
    <source>
        <dbReference type="PROSITE" id="PS50850"/>
    </source>
</evidence>